<dbReference type="GO" id="GO:0005525">
    <property type="term" value="F:GTP binding"/>
    <property type="evidence" value="ECO:0007669"/>
    <property type="project" value="TreeGrafter"/>
</dbReference>
<name>A0A8J5SWZ3_ZIZPA</name>
<evidence type="ECO:0000313" key="2">
    <source>
        <dbReference type="EMBL" id="KAG8063486.1"/>
    </source>
</evidence>
<reference evidence="2" key="2">
    <citation type="submission" date="2021-02" db="EMBL/GenBank/DDBJ databases">
        <authorList>
            <person name="Kimball J.A."/>
            <person name="Haas M.W."/>
            <person name="Macchietto M."/>
            <person name="Kono T."/>
            <person name="Duquette J."/>
            <person name="Shao M."/>
        </authorList>
    </citation>
    <scope>NUCLEOTIDE SEQUENCE</scope>
    <source>
        <tissue evidence="2">Fresh leaf tissue</tissue>
    </source>
</reference>
<dbReference type="GO" id="GO:0030686">
    <property type="term" value="C:90S preribosome"/>
    <property type="evidence" value="ECO:0007669"/>
    <property type="project" value="TreeGrafter"/>
</dbReference>
<dbReference type="PANTHER" id="PTHR12858:SF2">
    <property type="entry name" value="RIBOSOME BIOGENESIS PROTEIN BMS1 HOMOLOG"/>
    <property type="match status" value="1"/>
</dbReference>
<evidence type="ECO:0000313" key="3">
    <source>
        <dbReference type="Proteomes" id="UP000729402"/>
    </source>
</evidence>
<dbReference type="AlphaFoldDB" id="A0A8J5SWZ3"/>
<reference evidence="2" key="1">
    <citation type="journal article" date="2021" name="bioRxiv">
        <title>Whole Genome Assembly and Annotation of Northern Wild Rice, Zizania palustris L., Supports a Whole Genome Duplication in the Zizania Genus.</title>
        <authorList>
            <person name="Haas M."/>
            <person name="Kono T."/>
            <person name="Macchietto M."/>
            <person name="Millas R."/>
            <person name="McGilp L."/>
            <person name="Shao M."/>
            <person name="Duquette J."/>
            <person name="Hirsch C.N."/>
            <person name="Kimball J."/>
        </authorList>
    </citation>
    <scope>NUCLEOTIDE SEQUENCE</scope>
    <source>
        <tissue evidence="2">Fresh leaf tissue</tissue>
    </source>
</reference>
<organism evidence="2 3">
    <name type="scientific">Zizania palustris</name>
    <name type="common">Northern wild rice</name>
    <dbReference type="NCBI Taxonomy" id="103762"/>
    <lineage>
        <taxon>Eukaryota</taxon>
        <taxon>Viridiplantae</taxon>
        <taxon>Streptophyta</taxon>
        <taxon>Embryophyta</taxon>
        <taxon>Tracheophyta</taxon>
        <taxon>Spermatophyta</taxon>
        <taxon>Magnoliopsida</taxon>
        <taxon>Liliopsida</taxon>
        <taxon>Poales</taxon>
        <taxon>Poaceae</taxon>
        <taxon>BOP clade</taxon>
        <taxon>Oryzoideae</taxon>
        <taxon>Oryzeae</taxon>
        <taxon>Zizaniinae</taxon>
        <taxon>Zizania</taxon>
    </lineage>
</organism>
<protein>
    <recommendedName>
        <fullName evidence="1">Ribosome biogenesis protein BMS1/TSR1 C-terminal domain-containing protein</fullName>
    </recommendedName>
</protein>
<gene>
    <name evidence="2" type="ORF">GUJ93_ZPchr0003g16485</name>
</gene>
<dbReference type="SMART" id="SM01362">
    <property type="entry name" value="DUF663"/>
    <property type="match status" value="1"/>
</dbReference>
<dbReference type="InterPro" id="IPR007034">
    <property type="entry name" value="BMS1_TSR1_C"/>
</dbReference>
<proteinExistence type="predicted"/>
<accession>A0A8J5SWZ3</accession>
<dbReference type="InterPro" id="IPR039761">
    <property type="entry name" value="Bms1/Tsr1"/>
</dbReference>
<sequence length="97" mass="10817">MKKIKLTGAPCKIFKKTALIKRMFTSDLEVARFEGAAIRTVSGIRGQVKKAAKIEPGDMPKRKGESTEGIARCTFEDKILMSDIVFMRAWVNVEVPT</sequence>
<dbReference type="GO" id="GO:0003924">
    <property type="term" value="F:GTPase activity"/>
    <property type="evidence" value="ECO:0007669"/>
    <property type="project" value="TreeGrafter"/>
</dbReference>
<dbReference type="GO" id="GO:0000462">
    <property type="term" value="P:maturation of SSU-rRNA from tricistronic rRNA transcript (SSU-rRNA, 5.8S rRNA, LSU-rRNA)"/>
    <property type="evidence" value="ECO:0007669"/>
    <property type="project" value="TreeGrafter"/>
</dbReference>
<feature type="domain" description="Ribosome biogenesis protein BMS1/TSR1 C-terminal" evidence="1">
    <location>
        <begin position="1"/>
        <end position="93"/>
    </location>
</feature>
<dbReference type="EMBL" id="JAAALK010000286">
    <property type="protein sequence ID" value="KAG8063486.1"/>
    <property type="molecule type" value="Genomic_DNA"/>
</dbReference>
<keyword evidence="3" id="KW-1185">Reference proteome</keyword>
<dbReference type="GO" id="GO:0034511">
    <property type="term" value="F:U3 snoRNA binding"/>
    <property type="evidence" value="ECO:0007669"/>
    <property type="project" value="TreeGrafter"/>
</dbReference>
<dbReference type="OrthoDB" id="10260897at2759"/>
<evidence type="ECO:0000259" key="1">
    <source>
        <dbReference type="SMART" id="SM01362"/>
    </source>
</evidence>
<dbReference type="GO" id="GO:0000479">
    <property type="term" value="P:endonucleolytic cleavage of tricistronic rRNA transcript (SSU-rRNA, 5.8S rRNA, LSU-rRNA)"/>
    <property type="evidence" value="ECO:0007669"/>
    <property type="project" value="TreeGrafter"/>
</dbReference>
<comment type="caution">
    <text evidence="2">The sequence shown here is derived from an EMBL/GenBank/DDBJ whole genome shotgun (WGS) entry which is preliminary data.</text>
</comment>
<dbReference type="Pfam" id="PF04950">
    <property type="entry name" value="RIBIOP_C"/>
    <property type="match status" value="1"/>
</dbReference>
<dbReference type="Proteomes" id="UP000729402">
    <property type="component" value="Unassembled WGS sequence"/>
</dbReference>
<dbReference type="PANTHER" id="PTHR12858">
    <property type="entry name" value="RIBOSOME BIOGENESIS PROTEIN"/>
    <property type="match status" value="1"/>
</dbReference>